<dbReference type="OrthoDB" id="9765462at2"/>
<evidence type="ECO:0000256" key="3">
    <source>
        <dbReference type="ARBA" id="ARBA00022723"/>
    </source>
</evidence>
<protein>
    <submittedName>
        <fullName evidence="7">D-phenylhydantoinase</fullName>
        <ecNumber evidence="7">3.5.2.-</ecNumber>
    </submittedName>
</protein>
<dbReference type="PANTHER" id="PTHR11647:SF1">
    <property type="entry name" value="COLLAPSIN RESPONSE MEDIATOR PROTEIN"/>
    <property type="match status" value="1"/>
</dbReference>
<dbReference type="Gene3D" id="3.20.20.140">
    <property type="entry name" value="Metal-dependent hydrolases"/>
    <property type="match status" value="1"/>
</dbReference>
<dbReference type="PATRIC" id="fig|997350.3.peg.1812"/>
<dbReference type="SUPFAM" id="SSF51556">
    <property type="entry name" value="Metallo-dependent hydrolases"/>
    <property type="match status" value="1"/>
</dbReference>
<organism evidence="7 8">
    <name type="scientific">Peptoniphilus indolicus ATCC 29427</name>
    <dbReference type="NCBI Taxonomy" id="997350"/>
    <lineage>
        <taxon>Bacteria</taxon>
        <taxon>Bacillati</taxon>
        <taxon>Bacillota</taxon>
        <taxon>Tissierellia</taxon>
        <taxon>Tissierellales</taxon>
        <taxon>Peptoniphilaceae</taxon>
        <taxon>Peptoniphilus</taxon>
    </lineage>
</organism>
<gene>
    <name evidence="7" type="primary">hyuA</name>
    <name evidence="7" type="ORF">HMPREF9129_1890</name>
</gene>
<dbReference type="GO" id="GO:0005829">
    <property type="term" value="C:cytosol"/>
    <property type="evidence" value="ECO:0007669"/>
    <property type="project" value="TreeGrafter"/>
</dbReference>
<evidence type="ECO:0000259" key="6">
    <source>
        <dbReference type="Pfam" id="PF01979"/>
    </source>
</evidence>
<evidence type="ECO:0000256" key="1">
    <source>
        <dbReference type="ARBA" id="ARBA00001947"/>
    </source>
</evidence>
<dbReference type="GO" id="GO:0016812">
    <property type="term" value="F:hydrolase activity, acting on carbon-nitrogen (but not peptide) bonds, in cyclic amides"/>
    <property type="evidence" value="ECO:0007669"/>
    <property type="project" value="TreeGrafter"/>
</dbReference>
<dbReference type="InterPro" id="IPR006680">
    <property type="entry name" value="Amidohydro-rel"/>
</dbReference>
<evidence type="ECO:0000256" key="4">
    <source>
        <dbReference type="ARBA" id="ARBA00022801"/>
    </source>
</evidence>
<dbReference type="Pfam" id="PF01979">
    <property type="entry name" value="Amidohydro_1"/>
    <property type="match status" value="1"/>
</dbReference>
<dbReference type="Proteomes" id="UP000003422">
    <property type="component" value="Unassembled WGS sequence"/>
</dbReference>
<dbReference type="InterPro" id="IPR032466">
    <property type="entry name" value="Metal_Hydrolase"/>
</dbReference>
<dbReference type="RefSeq" id="WP_004822676.1">
    <property type="nucleotide sequence ID" value="NZ_JH165065.1"/>
</dbReference>
<dbReference type="InterPro" id="IPR011778">
    <property type="entry name" value="Hydantoinase/dihydroPyrase"/>
</dbReference>
<name>G4D660_9FIRM</name>
<reference evidence="7 8" key="1">
    <citation type="submission" date="2011-06" db="EMBL/GenBank/DDBJ databases">
        <authorList>
            <person name="Muzny D."/>
            <person name="Qin X."/>
            <person name="Deng J."/>
            <person name="Jiang H."/>
            <person name="Liu Y."/>
            <person name="Qu J."/>
            <person name="Song X.-Z."/>
            <person name="Zhang L."/>
            <person name="Thornton R."/>
            <person name="Coyle M."/>
            <person name="Francisco L."/>
            <person name="Jackson L."/>
            <person name="Javaid M."/>
            <person name="Korchina V."/>
            <person name="Kovar C."/>
            <person name="Mata R."/>
            <person name="Mathew T."/>
            <person name="Ngo R."/>
            <person name="Nguyen L."/>
            <person name="Nguyen N."/>
            <person name="Okwuonu G."/>
            <person name="Ongeri F."/>
            <person name="Pham C."/>
            <person name="Simmons D."/>
            <person name="Wilczek-Boney K."/>
            <person name="Hale W."/>
            <person name="Jakkamsetti A."/>
            <person name="Pham P."/>
            <person name="Ruth R."/>
            <person name="San Lucas F."/>
            <person name="Warren J."/>
            <person name="Zhang J."/>
            <person name="Zhao Z."/>
            <person name="Zhou C."/>
            <person name="Zhu D."/>
            <person name="Lee S."/>
            <person name="Bess C."/>
            <person name="Blankenburg K."/>
            <person name="Forbes L."/>
            <person name="Fu Q."/>
            <person name="Gubbala S."/>
            <person name="Hirani K."/>
            <person name="Jayaseelan J.C."/>
            <person name="Lara F."/>
            <person name="Munidasa M."/>
            <person name="Palculict T."/>
            <person name="Patil S."/>
            <person name="Pu L.-L."/>
            <person name="Saada N."/>
            <person name="Tang L."/>
            <person name="Weissenberger G."/>
            <person name="Zhu Y."/>
            <person name="Hemphill L."/>
            <person name="Shang Y."/>
            <person name="Youmans B."/>
            <person name="Ayvaz T."/>
            <person name="Ross M."/>
            <person name="Santibanez J."/>
            <person name="Aqrawi P."/>
            <person name="Gross S."/>
            <person name="Joshi V."/>
            <person name="Fowler G."/>
            <person name="Nazareth L."/>
            <person name="Reid J."/>
            <person name="Worley K."/>
            <person name="Petrosino J."/>
            <person name="Highlander S."/>
            <person name="Gibbs R."/>
        </authorList>
    </citation>
    <scope>NUCLEOTIDE SEQUENCE [LARGE SCALE GENOMIC DNA]</scope>
    <source>
        <strain evidence="7 8">ATCC 29427</strain>
    </source>
</reference>
<dbReference type="EC" id="3.5.2.-" evidence="7"/>
<dbReference type="GO" id="GO:0046872">
    <property type="term" value="F:metal ion binding"/>
    <property type="evidence" value="ECO:0007669"/>
    <property type="project" value="UniProtKB-KW"/>
</dbReference>
<feature type="modified residue" description="N6-carboxylysine" evidence="5">
    <location>
        <position position="149"/>
    </location>
</feature>
<comment type="caution">
    <text evidence="7">The sequence shown here is derived from an EMBL/GenBank/DDBJ whole genome shotgun (WGS) entry which is preliminary data.</text>
</comment>
<dbReference type="InterPro" id="IPR050378">
    <property type="entry name" value="Metallo-dep_Hydrolases_sf"/>
</dbReference>
<keyword evidence="4 7" id="KW-0378">Hydrolase</keyword>
<evidence type="ECO:0000256" key="2">
    <source>
        <dbReference type="ARBA" id="ARBA00008829"/>
    </source>
</evidence>
<dbReference type="Gene3D" id="2.30.40.10">
    <property type="entry name" value="Urease, subunit C, domain 1"/>
    <property type="match status" value="1"/>
</dbReference>
<feature type="domain" description="Amidohydrolase-related" evidence="6">
    <location>
        <begin position="47"/>
        <end position="435"/>
    </location>
</feature>
<dbReference type="eggNOG" id="COG0044">
    <property type="taxonomic scope" value="Bacteria"/>
</dbReference>
<comment type="cofactor">
    <cofactor evidence="1">
        <name>Zn(2+)</name>
        <dbReference type="ChEBI" id="CHEBI:29105"/>
    </cofactor>
</comment>
<dbReference type="EMBL" id="AGBB01000192">
    <property type="protein sequence ID" value="EGY77367.1"/>
    <property type="molecule type" value="Genomic_DNA"/>
</dbReference>
<evidence type="ECO:0000313" key="7">
    <source>
        <dbReference type="EMBL" id="EGY77367.1"/>
    </source>
</evidence>
<dbReference type="HOGENOM" id="CLU_015572_2_0_9"/>
<dbReference type="STRING" id="997350.HMPREF9129_1890"/>
<keyword evidence="3" id="KW-0479">Metal-binding</keyword>
<proteinExistence type="inferred from homology"/>
<evidence type="ECO:0000256" key="5">
    <source>
        <dbReference type="PIRSR" id="PIRSR611778-50"/>
    </source>
</evidence>
<dbReference type="FunFam" id="3.20.20.140:FF:000174">
    <property type="entry name" value="Dihydropyrimidinase-related protein 2"/>
    <property type="match status" value="1"/>
</dbReference>
<dbReference type="InterPro" id="IPR011059">
    <property type="entry name" value="Metal-dep_hydrolase_composite"/>
</dbReference>
<keyword evidence="8" id="KW-1185">Reference proteome</keyword>
<dbReference type="SUPFAM" id="SSF51338">
    <property type="entry name" value="Composite domain of metallo-dependent hydrolases"/>
    <property type="match status" value="2"/>
</dbReference>
<comment type="PTM">
    <text evidence="5">Carbamylation allows a single lysine to coordinate two divalent metal cations.</text>
</comment>
<comment type="similarity">
    <text evidence="2">Belongs to the metallo-dependent hydrolases superfamily. Hydantoinase/dihydropyrimidinase family.</text>
</comment>
<accession>G4D660</accession>
<evidence type="ECO:0000313" key="8">
    <source>
        <dbReference type="Proteomes" id="UP000003422"/>
    </source>
</evidence>
<dbReference type="AlphaFoldDB" id="G4D660"/>
<dbReference type="NCBIfam" id="TIGR02033">
    <property type="entry name" value="D-hydantoinase"/>
    <property type="match status" value="1"/>
</dbReference>
<sequence>MKKLLKNGTIVTGDKVVQADLLIEDEKIVGIGNYDEADEIYDVKGMYVMPGGIDPHTHMELQQSPLYRSADDFYTGTVAAAVGGTTTILDHIAFGPEGANLHYSIDIYRQLAKKSVVDYGFHGVIQYVDDDILKELDEIVRNEGITSFKAYSTYGYAMTDIDFYRILKQMKSSGGLLTIHCENDLITKHLIEKAMEAGHTDVKYFPATRPNEAEAESVDTLLNLSKLVDVPVYIVHTSAGESVERIKLSKEMGQEVYSETCTQYLMLTDDVYSKDGAKEGVKYLMQPPLRKKKDQDVLWKALKDGDVATVGTDHCPFIYATEKSKGIENFTNSPGGAPGVEERIKILFSEGVQKDKIDLNTFVNVVSTNSAKIFGMYPEKGSLEIGTDADIMVIDPSKNEKISVDTQHSVCDYNTYEGLEVNCGIHLVFSRGTLVAQDGEFKGTREYGKFIHRKNSKLLN</sequence>
<dbReference type="PANTHER" id="PTHR11647">
    <property type="entry name" value="HYDRANTOINASE/DIHYDROPYRIMIDINASE FAMILY MEMBER"/>
    <property type="match status" value="1"/>
</dbReference>